<accession>A0ABT4D7N1</accession>
<feature type="signal peptide" evidence="2">
    <location>
        <begin position="1"/>
        <end position="21"/>
    </location>
</feature>
<evidence type="ECO:0000313" key="3">
    <source>
        <dbReference type="EMBL" id="MCY6958312.1"/>
    </source>
</evidence>
<keyword evidence="4" id="KW-1185">Reference proteome</keyword>
<evidence type="ECO:0000256" key="1">
    <source>
        <dbReference type="SAM" id="MobiDB-lite"/>
    </source>
</evidence>
<dbReference type="Pfam" id="PF12974">
    <property type="entry name" value="Phosphonate-bd"/>
    <property type="match status" value="1"/>
</dbReference>
<dbReference type="InterPro" id="IPR027024">
    <property type="entry name" value="UCP027386_ABC_sbc_TM0202"/>
</dbReference>
<dbReference type="PANTHER" id="PTHR30024:SF46">
    <property type="entry name" value="ABC TRANSPORTER, SUBSTRATE-BINDING LIPOPROTEIN"/>
    <property type="match status" value="1"/>
</dbReference>
<dbReference type="Gene3D" id="3.40.190.10">
    <property type="entry name" value="Periplasmic binding protein-like II"/>
    <property type="match status" value="2"/>
</dbReference>
<keyword evidence="2" id="KW-0732">Signal</keyword>
<comment type="caution">
    <text evidence="3">The sequence shown here is derived from an EMBL/GenBank/DDBJ whole genome shotgun (WGS) entry which is preliminary data.</text>
</comment>
<dbReference type="SUPFAM" id="SSF53850">
    <property type="entry name" value="Periplasmic binding protein-like II"/>
    <property type="match status" value="1"/>
</dbReference>
<dbReference type="PIRSF" id="PIRSF027386">
    <property type="entry name" value="UCP027386_ABC_sbc_TM0202"/>
    <property type="match status" value="1"/>
</dbReference>
<dbReference type="PANTHER" id="PTHR30024">
    <property type="entry name" value="ALIPHATIC SULFONATES-BINDING PROTEIN-RELATED"/>
    <property type="match status" value="1"/>
</dbReference>
<protein>
    <submittedName>
        <fullName evidence="3">ABC transporter substrate-binding protein</fullName>
    </submittedName>
</protein>
<feature type="chain" id="PRO_5047333630" evidence="2">
    <location>
        <begin position="22"/>
        <end position="342"/>
    </location>
</feature>
<evidence type="ECO:0000313" key="4">
    <source>
        <dbReference type="Proteomes" id="UP001144612"/>
    </source>
</evidence>
<feature type="compositionally biased region" description="Polar residues" evidence="1">
    <location>
        <begin position="28"/>
        <end position="39"/>
    </location>
</feature>
<dbReference type="Proteomes" id="UP001144612">
    <property type="component" value="Unassembled WGS sequence"/>
</dbReference>
<name>A0ABT4D7N1_9CLOT</name>
<dbReference type="EMBL" id="JAPQFJ010000005">
    <property type="protein sequence ID" value="MCY6958312.1"/>
    <property type="molecule type" value="Genomic_DNA"/>
</dbReference>
<dbReference type="PROSITE" id="PS51257">
    <property type="entry name" value="PROKAR_LIPOPROTEIN"/>
    <property type="match status" value="1"/>
</dbReference>
<proteinExistence type="predicted"/>
<feature type="region of interest" description="Disordered" evidence="1">
    <location>
        <begin position="28"/>
        <end position="47"/>
    </location>
</feature>
<reference evidence="3" key="1">
    <citation type="submission" date="2022-12" db="EMBL/GenBank/DDBJ databases">
        <title>Clostridium sp. nov., isolated from industrial wastewater.</title>
        <authorList>
            <person name="Jiayan W."/>
        </authorList>
    </citation>
    <scope>NUCLEOTIDE SEQUENCE</scope>
    <source>
        <strain evidence="3">ZC22-4</strain>
    </source>
</reference>
<sequence length="342" mass="37718">MKKRTGTVLMAIILVFSMLFAVGCSNKPSNKEGTSSTRQTNDKGKKEKIKIAVLKGPTGMGMVKLMEENKEDYDITIFDSPDQIVSKIVNGEIDAAAVPSNLASVLYNKTKGGVKLVGINTLGILHIVENGDTIKSIKDLKGKTVYASGKGSAPEFIFNYILKKNGLEPGKDVKIEYKMQHNDLATAVASKKVNIAVLPEPFVTTTKMKDKDLKVQLDLTKEWDKVSDAKSKLVMGTLVYRKDFIDKRGKDVDEFLDKYKKSVDFVNSNKEEAGKIIEKNGILPKAAIAEKAIPKCNIVFISAEDGKDSLEKFYNVLKESDPKSIGGKIPDENFYYKSSKTN</sequence>
<dbReference type="RefSeq" id="WP_268060726.1">
    <property type="nucleotide sequence ID" value="NZ_JAPQFJ010000005.1"/>
</dbReference>
<gene>
    <name evidence="3" type="ORF">OW729_06820</name>
</gene>
<organism evidence="3 4">
    <name type="scientific">Clostridium brassicae</name>
    <dbReference type="NCBI Taxonomy" id="2999072"/>
    <lineage>
        <taxon>Bacteria</taxon>
        <taxon>Bacillati</taxon>
        <taxon>Bacillota</taxon>
        <taxon>Clostridia</taxon>
        <taxon>Eubacteriales</taxon>
        <taxon>Clostridiaceae</taxon>
        <taxon>Clostridium</taxon>
    </lineage>
</organism>
<evidence type="ECO:0000256" key="2">
    <source>
        <dbReference type="SAM" id="SignalP"/>
    </source>
</evidence>